<dbReference type="AlphaFoldDB" id="A0A2P4YFK1"/>
<keyword evidence="2" id="KW-1185">Reference proteome</keyword>
<proteinExistence type="predicted"/>
<evidence type="ECO:0000313" key="1">
    <source>
        <dbReference type="EMBL" id="POM76469.1"/>
    </source>
</evidence>
<gene>
    <name evidence="1" type="ORF">PHPALM_6285</name>
</gene>
<sequence length="92" mass="10448">MENTRLLFSRRRELLFYSNDLKPCTWSYVKIDNPTALLSNAICLATKYEVILYIDGARVAKRVGRYYLLPCTLAHGASDNLLAEGNSDYPLS</sequence>
<evidence type="ECO:0000313" key="2">
    <source>
        <dbReference type="Proteomes" id="UP000237271"/>
    </source>
</evidence>
<protein>
    <submittedName>
        <fullName evidence="1">Uncharacterized protein</fullName>
    </submittedName>
</protein>
<accession>A0A2P4YFK1</accession>
<reference evidence="1 2" key="1">
    <citation type="journal article" date="2017" name="Genome Biol. Evol.">
        <title>Phytophthora megakarya and P. palmivora, closely related causal agents of cacao black pod rot, underwent increases in genome sizes and gene numbers by different mechanisms.</title>
        <authorList>
            <person name="Ali S.S."/>
            <person name="Shao J."/>
            <person name="Lary D.J."/>
            <person name="Kronmiller B."/>
            <person name="Shen D."/>
            <person name="Strem M.D."/>
            <person name="Amoako-Attah I."/>
            <person name="Akrofi A.Y."/>
            <person name="Begoude B.A."/>
            <person name="Ten Hoopen G.M."/>
            <person name="Coulibaly K."/>
            <person name="Kebe B.I."/>
            <person name="Melnick R.L."/>
            <person name="Guiltinan M.J."/>
            <person name="Tyler B.M."/>
            <person name="Meinhardt L.W."/>
            <person name="Bailey B.A."/>
        </authorList>
    </citation>
    <scope>NUCLEOTIDE SEQUENCE [LARGE SCALE GENOMIC DNA]</scope>
    <source>
        <strain evidence="2">sbr112.9</strain>
    </source>
</reference>
<name>A0A2P4YFK1_9STRA</name>
<dbReference type="Proteomes" id="UP000237271">
    <property type="component" value="Unassembled WGS sequence"/>
</dbReference>
<dbReference type="EMBL" id="NCKW01003436">
    <property type="protein sequence ID" value="POM76469.1"/>
    <property type="molecule type" value="Genomic_DNA"/>
</dbReference>
<comment type="caution">
    <text evidence="1">The sequence shown here is derived from an EMBL/GenBank/DDBJ whole genome shotgun (WGS) entry which is preliminary data.</text>
</comment>
<organism evidence="1 2">
    <name type="scientific">Phytophthora palmivora</name>
    <dbReference type="NCBI Taxonomy" id="4796"/>
    <lineage>
        <taxon>Eukaryota</taxon>
        <taxon>Sar</taxon>
        <taxon>Stramenopiles</taxon>
        <taxon>Oomycota</taxon>
        <taxon>Peronosporomycetes</taxon>
        <taxon>Peronosporales</taxon>
        <taxon>Peronosporaceae</taxon>
        <taxon>Phytophthora</taxon>
    </lineage>
</organism>